<keyword evidence="5" id="KW-1185">Reference proteome</keyword>
<evidence type="ECO:0000313" key="5">
    <source>
        <dbReference type="Proteomes" id="UP001374535"/>
    </source>
</evidence>
<reference evidence="4 5" key="1">
    <citation type="journal article" date="2023" name="Life. Sci Alliance">
        <title>Evolutionary insights into 3D genome organization and epigenetic landscape of Vigna mungo.</title>
        <authorList>
            <person name="Junaid A."/>
            <person name="Singh B."/>
            <person name="Bhatia S."/>
        </authorList>
    </citation>
    <scope>NUCLEOTIDE SEQUENCE [LARGE SCALE GENOMIC DNA]</scope>
    <source>
        <strain evidence="4">Urdbean</strain>
    </source>
</reference>
<dbReference type="Proteomes" id="UP001374535">
    <property type="component" value="Chromosome 6"/>
</dbReference>
<feature type="domain" description="DUF3741" evidence="3">
    <location>
        <begin position="208"/>
        <end position="233"/>
    </location>
</feature>
<feature type="region of interest" description="Disordered" evidence="1">
    <location>
        <begin position="304"/>
        <end position="339"/>
    </location>
</feature>
<dbReference type="InterPro" id="IPR025486">
    <property type="entry name" value="DUF4378"/>
</dbReference>
<proteinExistence type="predicted"/>
<protein>
    <recommendedName>
        <fullName evidence="6">DUF4378 domain-containing protein</fullName>
    </recommendedName>
</protein>
<feature type="region of interest" description="Disordered" evidence="1">
    <location>
        <begin position="505"/>
        <end position="543"/>
    </location>
</feature>
<dbReference type="PANTHER" id="PTHR21726">
    <property type="entry name" value="PHOSPHATIDYLINOSITOL N-ACETYLGLUCOSAMINYLTRANSFERASE SUBUNIT P DOWN SYNDROME CRITICAL REGION PROTEIN 5 -RELATED"/>
    <property type="match status" value="1"/>
</dbReference>
<dbReference type="Pfam" id="PF14309">
    <property type="entry name" value="DUF4378"/>
    <property type="match status" value="1"/>
</dbReference>
<feature type="compositionally biased region" description="Polar residues" evidence="1">
    <location>
        <begin position="523"/>
        <end position="543"/>
    </location>
</feature>
<dbReference type="PANTHER" id="PTHR21726:SF61">
    <property type="entry name" value="DNAA INITIATOR-ASSOCIATING PROTEIN"/>
    <property type="match status" value="1"/>
</dbReference>
<feature type="region of interest" description="Disordered" evidence="1">
    <location>
        <begin position="234"/>
        <end position="257"/>
    </location>
</feature>
<feature type="compositionally biased region" description="Basic and acidic residues" evidence="1">
    <location>
        <begin position="244"/>
        <end position="257"/>
    </location>
</feature>
<evidence type="ECO:0000313" key="4">
    <source>
        <dbReference type="EMBL" id="WVZ08315.1"/>
    </source>
</evidence>
<dbReference type="Pfam" id="PF14383">
    <property type="entry name" value="VARLMGL"/>
    <property type="match status" value="1"/>
</dbReference>
<dbReference type="AlphaFoldDB" id="A0AAQ3NEK7"/>
<evidence type="ECO:0000259" key="2">
    <source>
        <dbReference type="Pfam" id="PF14309"/>
    </source>
</evidence>
<sequence length="1053" mass="116698">MTGCLVRLILCTHETLSCFHAPHYHNHKNLSLALVCSGISSIGAACDLSCHSFRGCHRGSAELFPCLLWITLLYLVSISESQVLQLVSVVLGSVAEMNDSTARNLAITERKVQQKPGGCVGIFFQLIDWKRKLSKKKLFSKKLLPPVIVLGLWRLIYVLVVECLSARAKKFKGDEKMPNSKIHLIANENSGGFPSANKKGGNHGVDVEQKSEMRVPSLVARLMGLESIPTAQRDKSKKALCGDGKNESLGGDHGELDRQGMGLEMGVVKHDSRPQKLQKTGSYERRAVTRFGAEAFQIKSVLSRGRKYHHHHHHHPKLASSLKSPRIPSGKSASRSSRLIGAATKILEPGLQSRSRAKGSLAYPASMYPPKTGIVTNDVQNQSCYEAGSCKQLMEQTSCKNCGNLLDVVDCKLEVGGQPLDPPPVVSDVITVSSMESSEKKGKSLTSLGHDRDVVLLRSQEKFISLDTEEKGKNNAHKSWNEPTVRRMSMPHDCLPKWNSSCQPSRTLEDDASSFRSKHKTQTQEQMLSSERYSSGSTMSDMQVKGVSSSTSAMNGAKDFVSMNRSLTGRTRTRSPTKADSCRFDLERKPYSRQHNSLSHVRTFERKRRIPNATQLEGTGSVYSVGAKQRNLHSNALGGKRRDSNASSLNNSIIRNKQVAQGERIIKVKDNKIDDVVSFTFNSPLKQKIGVTVDREETSTDNESIKRPKPLRVDALGAFLEQKLKELTSQRDEELATGVPPKKSSAMILQELISALSSEHLICHDGHHVFNENVGLHYGEKQERLLGTSCNGNHLSPGSVLEASFSSSSLDESSGHCFHPDSMNHSCYGQLEHEAELSDSATSFTKGRIGEILSDLVSQLPRALESLHTYGTELTISKLNHMKDILMHAELVLGITTDRRQDDGPQLIIHRFLVDDLESMTSDTMWTDVSCEDSKQRKELKGFLLDCVVEYLESNCSLYFNSGFRAWTKLPLCMRAEMLAKEVKREINKWLSMVGMVPDEIIEWEMSHSLGKWTDFGIEACEAGVDIDGDILQILVDEVVEDLVGFTHGSITF</sequence>
<name>A0AAQ3NEK7_VIGMU</name>
<evidence type="ECO:0008006" key="6">
    <source>
        <dbReference type="Google" id="ProtNLM"/>
    </source>
</evidence>
<feature type="compositionally biased region" description="Basic residues" evidence="1">
    <location>
        <begin position="304"/>
        <end position="317"/>
    </location>
</feature>
<gene>
    <name evidence="4" type="ORF">V8G54_021661</name>
</gene>
<feature type="domain" description="DUF4378" evidence="2">
    <location>
        <begin position="879"/>
        <end position="1038"/>
    </location>
</feature>
<dbReference type="InterPro" id="IPR032795">
    <property type="entry name" value="DUF3741-assoc"/>
</dbReference>
<dbReference type="EMBL" id="CP144695">
    <property type="protein sequence ID" value="WVZ08315.1"/>
    <property type="molecule type" value="Genomic_DNA"/>
</dbReference>
<organism evidence="4 5">
    <name type="scientific">Vigna mungo</name>
    <name type="common">Black gram</name>
    <name type="synonym">Phaseolus mungo</name>
    <dbReference type="NCBI Taxonomy" id="3915"/>
    <lineage>
        <taxon>Eukaryota</taxon>
        <taxon>Viridiplantae</taxon>
        <taxon>Streptophyta</taxon>
        <taxon>Embryophyta</taxon>
        <taxon>Tracheophyta</taxon>
        <taxon>Spermatophyta</taxon>
        <taxon>Magnoliopsida</taxon>
        <taxon>eudicotyledons</taxon>
        <taxon>Gunneridae</taxon>
        <taxon>Pentapetalae</taxon>
        <taxon>rosids</taxon>
        <taxon>fabids</taxon>
        <taxon>Fabales</taxon>
        <taxon>Fabaceae</taxon>
        <taxon>Papilionoideae</taxon>
        <taxon>50 kb inversion clade</taxon>
        <taxon>NPAAA clade</taxon>
        <taxon>indigoferoid/millettioid clade</taxon>
        <taxon>Phaseoleae</taxon>
        <taxon>Vigna</taxon>
    </lineage>
</organism>
<evidence type="ECO:0000259" key="3">
    <source>
        <dbReference type="Pfam" id="PF14383"/>
    </source>
</evidence>
<accession>A0AAQ3NEK7</accession>
<evidence type="ECO:0000256" key="1">
    <source>
        <dbReference type="SAM" id="MobiDB-lite"/>
    </source>
</evidence>